<name>A0A8D4VQK8_9GAMM</name>
<reference evidence="2" key="1">
    <citation type="submission" date="2019-06" db="EMBL/GenBank/DDBJ databases">
        <title>Complete genome sequence of Methylogaea oryzae strain JCM16910.</title>
        <authorList>
            <person name="Asakawa S."/>
        </authorList>
    </citation>
    <scope>NUCLEOTIDE SEQUENCE</scope>
    <source>
        <strain evidence="2">E10</strain>
    </source>
</reference>
<accession>A0A8D4VQK8</accession>
<dbReference type="KEGG" id="moz:MoryE10_21350"/>
<dbReference type="InterPro" id="IPR015259">
    <property type="entry name" value="Methyl-teptahyd_DH_N"/>
</dbReference>
<organism evidence="2 3">
    <name type="scientific">Methylogaea oryzae</name>
    <dbReference type="NCBI Taxonomy" id="1295382"/>
    <lineage>
        <taxon>Bacteria</taxon>
        <taxon>Pseudomonadati</taxon>
        <taxon>Pseudomonadota</taxon>
        <taxon>Gammaproteobacteria</taxon>
        <taxon>Methylococcales</taxon>
        <taxon>Methylococcaceae</taxon>
        <taxon>Methylogaea</taxon>
    </lineage>
</organism>
<protein>
    <submittedName>
        <fullName evidence="2">Methylenetetrahydromethanopterin dehydrogenase</fullName>
    </submittedName>
</protein>
<dbReference type="RefSeq" id="WP_221047024.1">
    <property type="nucleotide sequence ID" value="NZ_AP019782.1"/>
</dbReference>
<dbReference type="Pfam" id="PF09176">
    <property type="entry name" value="Mpt_N"/>
    <property type="match status" value="1"/>
</dbReference>
<evidence type="ECO:0000313" key="2">
    <source>
        <dbReference type="EMBL" id="BBL71529.1"/>
    </source>
</evidence>
<gene>
    <name evidence="2" type="ORF">MoryE10_21350</name>
</gene>
<dbReference type="Proteomes" id="UP000824988">
    <property type="component" value="Chromosome"/>
</dbReference>
<proteinExistence type="predicted"/>
<dbReference type="AlphaFoldDB" id="A0A8D4VQK8"/>
<evidence type="ECO:0000313" key="3">
    <source>
        <dbReference type="Proteomes" id="UP000824988"/>
    </source>
</evidence>
<dbReference type="EMBL" id="AP019782">
    <property type="protein sequence ID" value="BBL71529.1"/>
    <property type="molecule type" value="Genomic_DNA"/>
</dbReference>
<evidence type="ECO:0000259" key="1">
    <source>
        <dbReference type="Pfam" id="PF09176"/>
    </source>
</evidence>
<keyword evidence="3" id="KW-1185">Reference proteome</keyword>
<sequence>MEKRTVLYMLDPMPHNSPFDINMAIDADYDVVLPFNHVKLDDINALTQDAIFSRGPQGTKHTGMFIGGRDIGLAMQMLDAAQKAMVPPFQVSVMADPSGGFTTAAALVALVEKELKDKHGMGLQGARAVVFGGTGPVGIATGVLAALCGAETTIADHASLDNALEKAETYGRLFDTRLEGTCASSEADKAHLLHNADVVFCTAKAGIQVLKAAVLAEAKQLKVAGDVNAVPPLGIEGIKMKDLGAPLKHAVNSPGAVGIGSLAIGDFKYKLQHTLLRQLLIQDEPLFVDFRQALAEARRLLGT</sequence>
<feature type="domain" description="Methylene-tetrahydromethanopterin dehydrogenase N-terminal" evidence="1">
    <location>
        <begin position="18"/>
        <end position="98"/>
    </location>
</feature>